<organism evidence="2 3">
    <name type="scientific">Colletotrichum tamarilloi</name>
    <dbReference type="NCBI Taxonomy" id="1209934"/>
    <lineage>
        <taxon>Eukaryota</taxon>
        <taxon>Fungi</taxon>
        <taxon>Dikarya</taxon>
        <taxon>Ascomycota</taxon>
        <taxon>Pezizomycotina</taxon>
        <taxon>Sordariomycetes</taxon>
        <taxon>Hypocreomycetidae</taxon>
        <taxon>Glomerellales</taxon>
        <taxon>Glomerellaceae</taxon>
        <taxon>Colletotrichum</taxon>
        <taxon>Colletotrichum acutatum species complex</taxon>
    </lineage>
</organism>
<dbReference type="RefSeq" id="XP_060376686.1">
    <property type="nucleotide sequence ID" value="XM_060528656.1"/>
</dbReference>
<dbReference type="GeneID" id="85412894"/>
<sequence length="86" mass="9559">MPEPHSRRAGAWSRDGTLKSEPAPQSTSASRRLRPHSRTRDGESPLPWRNHDRSAACSLPPSHSSRVTRPDVDRTAPSMSVDLEPH</sequence>
<gene>
    <name evidence="2" type="ORF">CTAM01_12651</name>
</gene>
<accession>A0ABQ9QUF4</accession>
<name>A0ABQ9QUF4_9PEZI</name>
<evidence type="ECO:0000256" key="1">
    <source>
        <dbReference type="SAM" id="MobiDB-lite"/>
    </source>
</evidence>
<protein>
    <submittedName>
        <fullName evidence="2">Uncharacterized protein</fullName>
    </submittedName>
</protein>
<proteinExistence type="predicted"/>
<evidence type="ECO:0000313" key="2">
    <source>
        <dbReference type="EMBL" id="KAK1485163.1"/>
    </source>
</evidence>
<dbReference type="EMBL" id="MLFU01000080">
    <property type="protein sequence ID" value="KAK1485163.1"/>
    <property type="molecule type" value="Genomic_DNA"/>
</dbReference>
<feature type="region of interest" description="Disordered" evidence="1">
    <location>
        <begin position="1"/>
        <end position="86"/>
    </location>
</feature>
<evidence type="ECO:0000313" key="3">
    <source>
        <dbReference type="Proteomes" id="UP001227543"/>
    </source>
</evidence>
<dbReference type="Proteomes" id="UP001227543">
    <property type="component" value="Unassembled WGS sequence"/>
</dbReference>
<reference evidence="2 3" key="1">
    <citation type="submission" date="2016-10" db="EMBL/GenBank/DDBJ databases">
        <title>The genome sequence of Colletotrichum fioriniae PJ7.</title>
        <authorList>
            <person name="Baroncelli R."/>
        </authorList>
    </citation>
    <scope>NUCLEOTIDE SEQUENCE [LARGE SCALE GENOMIC DNA]</scope>
    <source>
        <strain evidence="2 3">Tom-12</strain>
    </source>
</reference>
<feature type="compositionally biased region" description="Basic and acidic residues" evidence="1">
    <location>
        <begin position="38"/>
        <end position="54"/>
    </location>
</feature>
<keyword evidence="3" id="KW-1185">Reference proteome</keyword>
<comment type="caution">
    <text evidence="2">The sequence shown here is derived from an EMBL/GenBank/DDBJ whole genome shotgun (WGS) entry which is preliminary data.</text>
</comment>